<dbReference type="EMBL" id="JATAAI010000012">
    <property type="protein sequence ID" value="KAK1741701.1"/>
    <property type="molecule type" value="Genomic_DNA"/>
</dbReference>
<keyword evidence="13" id="KW-1185">Reference proteome</keyword>
<organism evidence="12 13">
    <name type="scientific">Skeletonema marinoi</name>
    <dbReference type="NCBI Taxonomy" id="267567"/>
    <lineage>
        <taxon>Eukaryota</taxon>
        <taxon>Sar</taxon>
        <taxon>Stramenopiles</taxon>
        <taxon>Ochrophyta</taxon>
        <taxon>Bacillariophyta</taxon>
        <taxon>Coscinodiscophyceae</taxon>
        <taxon>Thalassiosirophycidae</taxon>
        <taxon>Thalassiosirales</taxon>
        <taxon>Skeletonemataceae</taxon>
        <taxon>Skeletonema</taxon>
        <taxon>Skeletonema marinoi-dohrnii complex</taxon>
    </lineage>
</organism>
<dbReference type="PANTHER" id="PTHR19353:SF88">
    <property type="entry name" value="DELTA(5) FATTY ACID DESATURASE FAT-4"/>
    <property type="match status" value="1"/>
</dbReference>
<evidence type="ECO:0000259" key="11">
    <source>
        <dbReference type="PROSITE" id="PS50255"/>
    </source>
</evidence>
<dbReference type="GO" id="GO:0016020">
    <property type="term" value="C:membrane"/>
    <property type="evidence" value="ECO:0007669"/>
    <property type="project" value="UniProtKB-SubCell"/>
</dbReference>
<keyword evidence="7 9" id="KW-0472">Membrane</keyword>
<dbReference type="Proteomes" id="UP001224775">
    <property type="component" value="Unassembled WGS sequence"/>
</dbReference>
<evidence type="ECO:0000313" key="13">
    <source>
        <dbReference type="Proteomes" id="UP001224775"/>
    </source>
</evidence>
<evidence type="ECO:0000256" key="6">
    <source>
        <dbReference type="ARBA" id="ARBA00023098"/>
    </source>
</evidence>
<keyword evidence="4 9" id="KW-1133">Transmembrane helix</keyword>
<feature type="signal peptide" evidence="10">
    <location>
        <begin position="1"/>
        <end position="21"/>
    </location>
</feature>
<evidence type="ECO:0000256" key="7">
    <source>
        <dbReference type="ARBA" id="ARBA00023136"/>
    </source>
</evidence>
<feature type="compositionally biased region" description="Basic and acidic residues" evidence="8">
    <location>
        <begin position="673"/>
        <end position="686"/>
    </location>
</feature>
<feature type="chain" id="PRO_5042144416" evidence="10">
    <location>
        <begin position="22"/>
        <end position="722"/>
    </location>
</feature>
<dbReference type="CDD" id="cd03506">
    <property type="entry name" value="Delta6-FADS-like"/>
    <property type="match status" value="1"/>
</dbReference>
<feature type="transmembrane region" description="Helical" evidence="9">
    <location>
        <begin position="64"/>
        <end position="88"/>
    </location>
</feature>
<dbReference type="SMART" id="SM01117">
    <property type="entry name" value="Cyt-b5"/>
    <property type="match status" value="1"/>
</dbReference>
<feature type="transmembrane region" description="Helical" evidence="9">
    <location>
        <begin position="261"/>
        <end position="282"/>
    </location>
</feature>
<evidence type="ECO:0000256" key="8">
    <source>
        <dbReference type="SAM" id="MobiDB-lite"/>
    </source>
</evidence>
<feature type="transmembrane region" description="Helical" evidence="9">
    <location>
        <begin position="478"/>
        <end position="498"/>
    </location>
</feature>
<dbReference type="InterPro" id="IPR036400">
    <property type="entry name" value="Cyt_B5-like_heme/steroid_sf"/>
</dbReference>
<dbReference type="GO" id="GO:0016213">
    <property type="term" value="F:acyl-CoA 6-desaturase activity"/>
    <property type="evidence" value="ECO:0007669"/>
    <property type="project" value="UniProtKB-EC"/>
</dbReference>
<comment type="caution">
    <text evidence="12">The sequence shown here is derived from an EMBL/GenBank/DDBJ whole genome shotgun (WGS) entry which is preliminary data.</text>
</comment>
<sequence length="722" mass="82960">MRLYWRAINRIFLMLFQDCNGLCPPCSCQEANFKLLNLRCHLKIESFYFTVLLILEIHRRHLSILSFSTCFHHISLAFCFLALCWLVLRVALADLFIHLTSFITFVSEVFYLPFRVIFIIQDNNNTKNMGKGGNASATAGQRSVKLVGDKSEKITWSEVKKHITPEDAWVVYQNKVYDVSNWHEHPGGGVIFTHAGDDMTDIFAAFHAQGSQAMMKKFYIGDLIPESVEHKDQRQLDFEKGYRDLRAKLVMMGMFKSSKPFYAYKCSFNMSMWLTAVAMVYYSDSMAMHIGSALLLGLFWQQCGWLAHDFLHHQVFKQRKYGDLVGIFWGDLMQGFSMQWWKNKHNGHHAVPNLHNSTLESQDGDPDIDTMPLLAWSLKQAQSFREVNAGKDSAFVRTAIKYQAFTYFPILLLARISWLRESFKTAYGLGAASDNAKLELEKRGLQYPVLEKVGIALHYTWMAVLSSGFGRWSFAYSMMYFFIATCSSGLFLALVFGLGHNGMSVYDATTRPDFWKLQVTTTRNITGGHGIPQFFVDWFCGGLQYQVDHHLFPMMPRNNLKKCHKLVESFCKEWGVTYHECDMVVGTYEVLNHLSKVSDDFLVEMVKDFPAIFKCQDEEVKTYRPREMAMHQVTKNTSSSEEKREELWQVHLQRSAAANKDGTPIEDDDDHDYPEPRHPKRSIGEELFEVHLKRAKGLDPDYDAADDGKLEKEVNGGGNKAQ</sequence>
<feature type="region of interest" description="Disordered" evidence="8">
    <location>
        <begin position="655"/>
        <end position="686"/>
    </location>
</feature>
<proteinExistence type="inferred from homology"/>
<dbReference type="EC" id="1.14.19.3" evidence="12"/>
<dbReference type="PROSITE" id="PS50255">
    <property type="entry name" value="CYTOCHROME_B5_2"/>
    <property type="match status" value="1"/>
</dbReference>
<feature type="domain" description="Cytochrome b5 heme-binding" evidence="11">
    <location>
        <begin position="151"/>
        <end position="224"/>
    </location>
</feature>
<dbReference type="InterPro" id="IPR005804">
    <property type="entry name" value="FA_desaturase_dom"/>
</dbReference>
<evidence type="ECO:0000256" key="10">
    <source>
        <dbReference type="SAM" id="SignalP"/>
    </source>
</evidence>
<evidence type="ECO:0000256" key="4">
    <source>
        <dbReference type="ARBA" id="ARBA00022989"/>
    </source>
</evidence>
<evidence type="ECO:0000256" key="1">
    <source>
        <dbReference type="ARBA" id="ARBA00004141"/>
    </source>
</evidence>
<name>A0AAD9DBS3_9STRA</name>
<evidence type="ECO:0000256" key="9">
    <source>
        <dbReference type="SAM" id="Phobius"/>
    </source>
</evidence>
<gene>
    <name evidence="12" type="ORF">QTG54_007274</name>
</gene>
<dbReference type="PANTHER" id="PTHR19353">
    <property type="entry name" value="FATTY ACID DESATURASE 2"/>
    <property type="match status" value="1"/>
</dbReference>
<dbReference type="AlphaFoldDB" id="A0AAD9DBS3"/>
<evidence type="ECO:0000256" key="5">
    <source>
        <dbReference type="ARBA" id="ARBA00023002"/>
    </source>
</evidence>
<comment type="similarity">
    <text evidence="2">Belongs to the fatty acid desaturase type 1 family.</text>
</comment>
<evidence type="ECO:0000256" key="2">
    <source>
        <dbReference type="ARBA" id="ARBA00009295"/>
    </source>
</evidence>
<dbReference type="SUPFAM" id="SSF55856">
    <property type="entry name" value="Cytochrome b5-like heme/steroid binding domain"/>
    <property type="match status" value="1"/>
</dbReference>
<keyword evidence="5 12" id="KW-0560">Oxidoreductase</keyword>
<evidence type="ECO:0000313" key="12">
    <source>
        <dbReference type="EMBL" id="KAK1741701.1"/>
    </source>
</evidence>
<keyword evidence="10" id="KW-0732">Signal</keyword>
<accession>A0AAD9DBS3</accession>
<keyword evidence="6" id="KW-0443">Lipid metabolism</keyword>
<comment type="subcellular location">
    <subcellularLocation>
        <location evidence="1">Membrane</location>
        <topology evidence="1">Multi-pass membrane protein</topology>
    </subcellularLocation>
</comment>
<dbReference type="Pfam" id="PF00487">
    <property type="entry name" value="FA_desaturase"/>
    <property type="match status" value="1"/>
</dbReference>
<dbReference type="Gene3D" id="3.10.120.10">
    <property type="entry name" value="Cytochrome b5-like heme/steroid binding domain"/>
    <property type="match status" value="1"/>
</dbReference>
<reference evidence="12" key="1">
    <citation type="submission" date="2023-06" db="EMBL/GenBank/DDBJ databases">
        <title>Survivors Of The Sea: Transcriptome response of Skeletonema marinoi to long-term dormancy.</title>
        <authorList>
            <person name="Pinder M.I.M."/>
            <person name="Kourtchenko O."/>
            <person name="Robertson E.K."/>
            <person name="Larsson T."/>
            <person name="Maumus F."/>
            <person name="Osuna-Cruz C.M."/>
            <person name="Vancaester E."/>
            <person name="Stenow R."/>
            <person name="Vandepoele K."/>
            <person name="Ploug H."/>
            <person name="Bruchert V."/>
            <person name="Godhe A."/>
            <person name="Topel M."/>
        </authorList>
    </citation>
    <scope>NUCLEOTIDE SEQUENCE</scope>
    <source>
        <strain evidence="12">R05AC</strain>
    </source>
</reference>
<dbReference type="InterPro" id="IPR001199">
    <property type="entry name" value="Cyt_B5-like_heme/steroid-bd"/>
</dbReference>
<feature type="transmembrane region" description="Helical" evidence="9">
    <location>
        <begin position="100"/>
        <end position="120"/>
    </location>
</feature>
<dbReference type="GO" id="GO:0006629">
    <property type="term" value="P:lipid metabolic process"/>
    <property type="evidence" value="ECO:0007669"/>
    <property type="project" value="UniProtKB-KW"/>
</dbReference>
<keyword evidence="3 9" id="KW-0812">Transmembrane</keyword>
<feature type="region of interest" description="Disordered" evidence="8">
    <location>
        <begin position="698"/>
        <end position="722"/>
    </location>
</feature>
<dbReference type="InterPro" id="IPR012171">
    <property type="entry name" value="Fatty_acid_desaturase"/>
</dbReference>
<dbReference type="Pfam" id="PF00173">
    <property type="entry name" value="Cyt-b5"/>
    <property type="match status" value="1"/>
</dbReference>
<evidence type="ECO:0000256" key="3">
    <source>
        <dbReference type="ARBA" id="ARBA00022692"/>
    </source>
</evidence>
<protein>
    <submittedName>
        <fullName evidence="12">Delta-6 fatty acid desaturase</fullName>
        <ecNumber evidence="12">1.14.19.3</ecNumber>
    </submittedName>
</protein>